<keyword evidence="4" id="KW-0804">Transcription</keyword>
<dbReference type="PANTHER" id="PTHR30126:SF39">
    <property type="entry name" value="HTH-TYPE TRANSCRIPTIONAL REGULATOR CYSL"/>
    <property type="match status" value="1"/>
</dbReference>
<feature type="domain" description="HTH lysR-type" evidence="5">
    <location>
        <begin position="2"/>
        <end position="59"/>
    </location>
</feature>
<keyword evidence="7" id="KW-1185">Reference proteome</keyword>
<dbReference type="GO" id="GO:0003700">
    <property type="term" value="F:DNA-binding transcription factor activity"/>
    <property type="evidence" value="ECO:0007669"/>
    <property type="project" value="InterPro"/>
</dbReference>
<evidence type="ECO:0000259" key="5">
    <source>
        <dbReference type="PROSITE" id="PS50931"/>
    </source>
</evidence>
<evidence type="ECO:0000256" key="4">
    <source>
        <dbReference type="ARBA" id="ARBA00023163"/>
    </source>
</evidence>
<dbReference type="Pfam" id="PF00126">
    <property type="entry name" value="HTH_1"/>
    <property type="match status" value="1"/>
</dbReference>
<dbReference type="InterPro" id="IPR000847">
    <property type="entry name" value="LysR_HTH_N"/>
</dbReference>
<dbReference type="AlphaFoldDB" id="A0A543ARP1"/>
<gene>
    <name evidence="6" type="ORF">FB566_0681</name>
</gene>
<keyword evidence="3" id="KW-0238">DNA-binding</keyword>
<evidence type="ECO:0000313" key="7">
    <source>
        <dbReference type="Proteomes" id="UP000317043"/>
    </source>
</evidence>
<dbReference type="InParanoid" id="A0A543ARP1"/>
<dbReference type="PROSITE" id="PS50931">
    <property type="entry name" value="HTH_LYSR"/>
    <property type="match status" value="1"/>
</dbReference>
<dbReference type="EMBL" id="VFOW01000001">
    <property type="protein sequence ID" value="TQL75185.1"/>
    <property type="molecule type" value="Genomic_DNA"/>
</dbReference>
<dbReference type="FunFam" id="1.10.10.10:FF:000001">
    <property type="entry name" value="LysR family transcriptional regulator"/>
    <property type="match status" value="1"/>
</dbReference>
<dbReference type="InterPro" id="IPR036388">
    <property type="entry name" value="WH-like_DNA-bd_sf"/>
</dbReference>
<dbReference type="SUPFAM" id="SSF53850">
    <property type="entry name" value="Periplasmic binding protein-like II"/>
    <property type="match status" value="1"/>
</dbReference>
<reference evidence="6 7" key="1">
    <citation type="submission" date="2019-06" db="EMBL/GenBank/DDBJ databases">
        <title>Sequencing the genomes of 1000 actinobacteria strains.</title>
        <authorList>
            <person name="Klenk H.-P."/>
        </authorList>
    </citation>
    <scope>NUCLEOTIDE SEQUENCE [LARGE SCALE GENOMIC DNA]</scope>
    <source>
        <strain evidence="6 7">DSM 45928</strain>
    </source>
</reference>
<organism evidence="6 7">
    <name type="scientific">Stackebrandtia endophytica</name>
    <dbReference type="NCBI Taxonomy" id="1496996"/>
    <lineage>
        <taxon>Bacteria</taxon>
        <taxon>Bacillati</taxon>
        <taxon>Actinomycetota</taxon>
        <taxon>Actinomycetes</taxon>
        <taxon>Glycomycetales</taxon>
        <taxon>Glycomycetaceae</taxon>
        <taxon>Stackebrandtia</taxon>
    </lineage>
</organism>
<dbReference type="PANTHER" id="PTHR30126">
    <property type="entry name" value="HTH-TYPE TRANSCRIPTIONAL REGULATOR"/>
    <property type="match status" value="1"/>
</dbReference>
<accession>A0A543ARP1</accession>
<dbReference type="RefSeq" id="WP_142034864.1">
    <property type="nucleotide sequence ID" value="NZ_JBHTGS010000001.1"/>
</dbReference>
<dbReference type="Gene3D" id="1.10.10.10">
    <property type="entry name" value="Winged helix-like DNA-binding domain superfamily/Winged helix DNA-binding domain"/>
    <property type="match status" value="1"/>
</dbReference>
<dbReference type="OrthoDB" id="3673085at2"/>
<sequence length="300" mass="32548">MLDPRRLRLLREFANRGSIAAAADALGYTASAVSQQLVALEKEAGQALLDRTARSATLTDAGRRLVDHADIILTAIEAAESDLAAHSGTPTGKVVVTAYPTAAVALAPPVAHRLRRHSALTLQLRQADQQESLDQVRSAEADIALVDDWTGIERPPTAGVLSWRYLCHDRLVLVVPKEHPLVGTGPIRLSDIEDESWIMGLESEQSRRALDRILTAEGRQPTTRWEFEGLDTMITLVARGLGITIAPRMAVVERHYHVDMCELAVPGGRDVYAVYRTASAERPAVAAVLDLLVAAAKKLP</sequence>
<evidence type="ECO:0000313" key="6">
    <source>
        <dbReference type="EMBL" id="TQL75185.1"/>
    </source>
</evidence>
<dbReference type="Proteomes" id="UP000317043">
    <property type="component" value="Unassembled WGS sequence"/>
</dbReference>
<dbReference type="InterPro" id="IPR005119">
    <property type="entry name" value="LysR_subst-bd"/>
</dbReference>
<protein>
    <submittedName>
        <fullName evidence="6">Molybdate transport repressor ModE-like protein</fullName>
    </submittedName>
</protein>
<evidence type="ECO:0000256" key="1">
    <source>
        <dbReference type="ARBA" id="ARBA00009437"/>
    </source>
</evidence>
<comment type="caution">
    <text evidence="6">The sequence shown here is derived from an EMBL/GenBank/DDBJ whole genome shotgun (WGS) entry which is preliminary data.</text>
</comment>
<dbReference type="SUPFAM" id="SSF46785">
    <property type="entry name" value="Winged helix' DNA-binding domain"/>
    <property type="match status" value="1"/>
</dbReference>
<evidence type="ECO:0000256" key="2">
    <source>
        <dbReference type="ARBA" id="ARBA00023015"/>
    </source>
</evidence>
<dbReference type="InterPro" id="IPR036390">
    <property type="entry name" value="WH_DNA-bd_sf"/>
</dbReference>
<evidence type="ECO:0000256" key="3">
    <source>
        <dbReference type="ARBA" id="ARBA00023125"/>
    </source>
</evidence>
<proteinExistence type="inferred from homology"/>
<dbReference type="Pfam" id="PF03466">
    <property type="entry name" value="LysR_substrate"/>
    <property type="match status" value="1"/>
</dbReference>
<comment type="similarity">
    <text evidence="1">Belongs to the LysR transcriptional regulatory family.</text>
</comment>
<dbReference type="GO" id="GO:0000976">
    <property type="term" value="F:transcription cis-regulatory region binding"/>
    <property type="evidence" value="ECO:0007669"/>
    <property type="project" value="TreeGrafter"/>
</dbReference>
<dbReference type="Gene3D" id="3.40.190.10">
    <property type="entry name" value="Periplasmic binding protein-like II"/>
    <property type="match status" value="2"/>
</dbReference>
<keyword evidence="2" id="KW-0805">Transcription regulation</keyword>
<name>A0A543ARP1_9ACTN</name>